<evidence type="ECO:0000256" key="2">
    <source>
        <dbReference type="ARBA" id="ARBA00004141"/>
    </source>
</evidence>
<dbReference type="InterPro" id="IPR000700">
    <property type="entry name" value="PAS-assoc_C"/>
</dbReference>
<organism evidence="16 17">
    <name type="scientific">Methanocalculus taiwanensis</name>
    <dbReference type="NCBI Taxonomy" id="106207"/>
    <lineage>
        <taxon>Archaea</taxon>
        <taxon>Methanobacteriati</taxon>
        <taxon>Methanobacteriota</taxon>
        <taxon>Stenosarchaea group</taxon>
        <taxon>Methanomicrobia</taxon>
        <taxon>Methanomicrobiales</taxon>
        <taxon>Methanocalculaceae</taxon>
        <taxon>Methanocalculus</taxon>
    </lineage>
</organism>
<dbReference type="InterPro" id="IPR000014">
    <property type="entry name" value="PAS"/>
</dbReference>
<dbReference type="InterPro" id="IPR005467">
    <property type="entry name" value="His_kinase_dom"/>
</dbReference>
<name>A0ABD4TJV2_9EURY</name>
<dbReference type="GO" id="GO:0004673">
    <property type="term" value="F:protein histidine kinase activity"/>
    <property type="evidence" value="ECO:0007669"/>
    <property type="project" value="UniProtKB-EC"/>
</dbReference>
<dbReference type="InterPro" id="IPR003594">
    <property type="entry name" value="HATPase_dom"/>
</dbReference>
<evidence type="ECO:0000256" key="12">
    <source>
        <dbReference type="SAM" id="Phobius"/>
    </source>
</evidence>
<comment type="caution">
    <text evidence="16">The sequence shown here is derived from an EMBL/GenBank/DDBJ whole genome shotgun (WGS) entry which is preliminary data.</text>
</comment>
<dbReference type="InterPro" id="IPR050351">
    <property type="entry name" value="BphY/WalK/GraS-like"/>
</dbReference>
<evidence type="ECO:0000256" key="5">
    <source>
        <dbReference type="ARBA" id="ARBA00022692"/>
    </source>
</evidence>
<dbReference type="EMBL" id="VOTZ01000005">
    <property type="protein sequence ID" value="MCQ1538105.1"/>
    <property type="molecule type" value="Genomic_DNA"/>
</dbReference>
<protein>
    <recommendedName>
        <fullName evidence="3">histidine kinase</fullName>
        <ecNumber evidence="3">2.7.13.3</ecNumber>
    </recommendedName>
</protein>
<dbReference type="SUPFAM" id="SSF55874">
    <property type="entry name" value="ATPase domain of HSP90 chaperone/DNA topoisomerase II/histidine kinase"/>
    <property type="match status" value="1"/>
</dbReference>
<proteinExistence type="predicted"/>
<evidence type="ECO:0000256" key="6">
    <source>
        <dbReference type="ARBA" id="ARBA00022741"/>
    </source>
</evidence>
<accession>A0ABD4TJV2</accession>
<evidence type="ECO:0000256" key="4">
    <source>
        <dbReference type="ARBA" id="ARBA00022679"/>
    </source>
</evidence>
<dbReference type="PANTHER" id="PTHR42878">
    <property type="entry name" value="TWO-COMPONENT HISTIDINE KINASE"/>
    <property type="match status" value="1"/>
</dbReference>
<evidence type="ECO:0000256" key="9">
    <source>
        <dbReference type="ARBA" id="ARBA00022989"/>
    </source>
</evidence>
<dbReference type="GO" id="GO:0005524">
    <property type="term" value="F:ATP binding"/>
    <property type="evidence" value="ECO:0007669"/>
    <property type="project" value="UniProtKB-KW"/>
</dbReference>
<keyword evidence="4" id="KW-0808">Transferase</keyword>
<dbReference type="Gene3D" id="3.30.565.10">
    <property type="entry name" value="Histidine kinase-like ATPase, C-terminal domain"/>
    <property type="match status" value="1"/>
</dbReference>
<dbReference type="PROSITE" id="PS50109">
    <property type="entry name" value="HIS_KIN"/>
    <property type="match status" value="1"/>
</dbReference>
<dbReference type="PROSITE" id="PS50112">
    <property type="entry name" value="PAS"/>
    <property type="match status" value="1"/>
</dbReference>
<dbReference type="GO" id="GO:0016020">
    <property type="term" value="C:membrane"/>
    <property type="evidence" value="ECO:0007669"/>
    <property type="project" value="UniProtKB-SubCell"/>
</dbReference>
<keyword evidence="5 12" id="KW-0812">Transmembrane</keyword>
<dbReference type="Pfam" id="PF02518">
    <property type="entry name" value="HATPase_c"/>
    <property type="match status" value="1"/>
</dbReference>
<feature type="transmembrane region" description="Helical" evidence="12">
    <location>
        <begin position="38"/>
        <end position="59"/>
    </location>
</feature>
<evidence type="ECO:0000313" key="17">
    <source>
        <dbReference type="Proteomes" id="UP001524383"/>
    </source>
</evidence>
<reference evidence="16 17" key="1">
    <citation type="submission" date="2019-08" db="EMBL/GenBank/DDBJ databases">
        <authorList>
            <person name="Chen S.-C."/>
            <person name="Lai M.-C."/>
            <person name="You Y.-T."/>
        </authorList>
    </citation>
    <scope>NUCLEOTIDE SEQUENCE [LARGE SCALE GENOMIC DNA]</scope>
    <source>
        <strain evidence="16 17">P2F9704a</strain>
    </source>
</reference>
<feature type="domain" description="PAC" evidence="15">
    <location>
        <begin position="292"/>
        <end position="345"/>
    </location>
</feature>
<dbReference type="InterPro" id="IPR031621">
    <property type="entry name" value="HisKA_7TM"/>
</dbReference>
<dbReference type="Pfam" id="PF16927">
    <property type="entry name" value="HisKA_7TM"/>
    <property type="match status" value="1"/>
</dbReference>
<dbReference type="SMART" id="SM00387">
    <property type="entry name" value="HATPase_c"/>
    <property type="match status" value="1"/>
</dbReference>
<keyword evidence="8" id="KW-0067">ATP-binding</keyword>
<evidence type="ECO:0000256" key="11">
    <source>
        <dbReference type="ARBA" id="ARBA00023136"/>
    </source>
</evidence>
<dbReference type="Gene3D" id="3.30.450.20">
    <property type="entry name" value="PAS domain"/>
    <property type="match status" value="1"/>
</dbReference>
<evidence type="ECO:0000259" key="15">
    <source>
        <dbReference type="PROSITE" id="PS50113"/>
    </source>
</evidence>
<dbReference type="EC" id="2.7.13.3" evidence="3"/>
<feature type="domain" description="PAS" evidence="14">
    <location>
        <begin position="240"/>
        <end position="319"/>
    </location>
</feature>
<feature type="domain" description="Histidine kinase" evidence="13">
    <location>
        <begin position="455"/>
        <end position="553"/>
    </location>
</feature>
<dbReference type="PROSITE" id="PS50113">
    <property type="entry name" value="PAC"/>
    <property type="match status" value="1"/>
</dbReference>
<dbReference type="PANTHER" id="PTHR42878:SF7">
    <property type="entry name" value="SENSOR HISTIDINE KINASE GLRK"/>
    <property type="match status" value="1"/>
</dbReference>
<keyword evidence="17" id="KW-1185">Reference proteome</keyword>
<feature type="transmembrane region" description="Helical" evidence="12">
    <location>
        <begin position="211"/>
        <end position="232"/>
    </location>
</feature>
<dbReference type="CDD" id="cd00075">
    <property type="entry name" value="HATPase"/>
    <property type="match status" value="1"/>
</dbReference>
<dbReference type="InterPro" id="IPR035965">
    <property type="entry name" value="PAS-like_dom_sf"/>
</dbReference>
<evidence type="ECO:0000256" key="1">
    <source>
        <dbReference type="ARBA" id="ARBA00000085"/>
    </source>
</evidence>
<keyword evidence="9 12" id="KW-1133">Transmembrane helix</keyword>
<gene>
    <name evidence="16" type="ORF">FTO68_03745</name>
</gene>
<evidence type="ECO:0000313" key="16">
    <source>
        <dbReference type="EMBL" id="MCQ1538105.1"/>
    </source>
</evidence>
<dbReference type="RefSeq" id="WP_255332036.1">
    <property type="nucleotide sequence ID" value="NZ_VOTZ01000005.1"/>
</dbReference>
<evidence type="ECO:0000256" key="7">
    <source>
        <dbReference type="ARBA" id="ARBA00022777"/>
    </source>
</evidence>
<evidence type="ECO:0000256" key="3">
    <source>
        <dbReference type="ARBA" id="ARBA00012438"/>
    </source>
</evidence>
<dbReference type="InterPro" id="IPR004358">
    <property type="entry name" value="Sig_transdc_His_kin-like_C"/>
</dbReference>
<keyword evidence="11 12" id="KW-0472">Membrane</keyword>
<keyword evidence="10" id="KW-0902">Two-component regulatory system</keyword>
<evidence type="ECO:0000256" key="10">
    <source>
        <dbReference type="ARBA" id="ARBA00023012"/>
    </source>
</evidence>
<feature type="transmembrane region" description="Helical" evidence="12">
    <location>
        <begin position="101"/>
        <end position="124"/>
    </location>
</feature>
<dbReference type="CDD" id="cd00130">
    <property type="entry name" value="PAS"/>
    <property type="match status" value="1"/>
</dbReference>
<dbReference type="InterPro" id="IPR036890">
    <property type="entry name" value="HATPase_C_sf"/>
</dbReference>
<evidence type="ECO:0000256" key="8">
    <source>
        <dbReference type="ARBA" id="ARBA00022840"/>
    </source>
</evidence>
<feature type="transmembrane region" description="Helical" evidence="12">
    <location>
        <begin position="6"/>
        <end position="26"/>
    </location>
</feature>
<keyword evidence="6" id="KW-0547">Nucleotide-binding</keyword>
<feature type="transmembrane region" description="Helical" evidence="12">
    <location>
        <begin position="152"/>
        <end position="169"/>
    </location>
</feature>
<evidence type="ECO:0000259" key="13">
    <source>
        <dbReference type="PROSITE" id="PS50109"/>
    </source>
</evidence>
<dbReference type="InterPro" id="IPR013656">
    <property type="entry name" value="PAS_4"/>
</dbReference>
<dbReference type="AlphaFoldDB" id="A0ABD4TJV2"/>
<dbReference type="NCBIfam" id="TIGR00229">
    <property type="entry name" value="sensory_box"/>
    <property type="match status" value="1"/>
</dbReference>
<dbReference type="Proteomes" id="UP001524383">
    <property type="component" value="Unassembled WGS sequence"/>
</dbReference>
<keyword evidence="7" id="KW-0418">Kinase</keyword>
<dbReference type="Pfam" id="PF08448">
    <property type="entry name" value="PAS_4"/>
    <property type="match status" value="1"/>
</dbReference>
<comment type="subcellular location">
    <subcellularLocation>
        <location evidence="2">Membrane</location>
        <topology evidence="2">Multi-pass membrane protein</topology>
    </subcellularLocation>
</comment>
<sequence>MILQFSILTPVLLIIAIICAISAYHLRLTWNEQLRGPVTLFMVLASIWAFGDACIYMAADPGSQLVITTISFIGLSGIPVTFFLIACAFTGIRWFATTQRAAILFIIPIINIILVGTNSIHGLFYSGVTEQFELGTIVWEVTYGPLYPLHTLYSYFLIACSICILIYRYTASTPRVREQLFLLFIGIIVPIVFNLLYLFRLDPFPGIDLTPFALLLTISLLIISGNTNLGLFRIVPLARKTVIETMSDGLIVLDGNNRVVDMNRAATIVVGSTLAEIEGTDGMNILKRWGMHDMEHSHLIHRDDGDEIYEVRTEPLTSKNGTTIGTTIFIRDITDLYRARRSLEAANKKLNLLSSITRHDILNQITAILGYGSIIQEEISNDPEILTYMGKLTDAVRTIQRQITFTADYQNLGAQEPAWQHVETTARWAEQDIITGEITLVVGTGDLEIYADPLLLKVFSNLFHNTIIHGERATRITISFHEAQEYGVLTVEDDGIGIPDDMKERIFSHIRGSKMGLGLYLIREILSITGMTISETGTYKEGARFEIMIPKNAYRYHP</sequence>
<evidence type="ECO:0000259" key="14">
    <source>
        <dbReference type="PROSITE" id="PS50112"/>
    </source>
</evidence>
<dbReference type="GO" id="GO:0000160">
    <property type="term" value="P:phosphorelay signal transduction system"/>
    <property type="evidence" value="ECO:0007669"/>
    <property type="project" value="UniProtKB-KW"/>
</dbReference>
<feature type="transmembrane region" description="Helical" evidence="12">
    <location>
        <begin position="65"/>
        <end position="89"/>
    </location>
</feature>
<feature type="transmembrane region" description="Helical" evidence="12">
    <location>
        <begin position="181"/>
        <end position="199"/>
    </location>
</feature>
<comment type="catalytic activity">
    <reaction evidence="1">
        <text>ATP + protein L-histidine = ADP + protein N-phospho-L-histidine.</text>
        <dbReference type="EC" id="2.7.13.3"/>
    </reaction>
</comment>
<dbReference type="SUPFAM" id="SSF55785">
    <property type="entry name" value="PYP-like sensor domain (PAS domain)"/>
    <property type="match status" value="1"/>
</dbReference>
<dbReference type="PRINTS" id="PR00344">
    <property type="entry name" value="BCTRLSENSOR"/>
</dbReference>